<feature type="signal peptide" evidence="1">
    <location>
        <begin position="1"/>
        <end position="26"/>
    </location>
</feature>
<sequence>MRGHTRGSSQQHGGLIIISIIVVVGGPDDATSVKPIDHGLGTNRVDLVAASLAPVDPPPSLPAVAQPTTTIASS</sequence>
<accession>A0AAP0L8Z6</accession>
<name>A0AAP0L8Z6_9MAGN</name>
<gene>
    <name evidence="2" type="ORF">Scep_000015</name>
</gene>
<feature type="chain" id="PRO_5042832408" evidence="1">
    <location>
        <begin position="27"/>
        <end position="74"/>
    </location>
</feature>
<protein>
    <submittedName>
        <fullName evidence="2">Uncharacterized protein</fullName>
    </submittedName>
</protein>
<proteinExistence type="predicted"/>
<dbReference type="Proteomes" id="UP001419268">
    <property type="component" value="Unassembled WGS sequence"/>
</dbReference>
<keyword evidence="3" id="KW-1185">Reference proteome</keyword>
<dbReference type="AlphaFoldDB" id="A0AAP0L8Z6"/>
<organism evidence="2 3">
    <name type="scientific">Stephania cephalantha</name>
    <dbReference type="NCBI Taxonomy" id="152367"/>
    <lineage>
        <taxon>Eukaryota</taxon>
        <taxon>Viridiplantae</taxon>
        <taxon>Streptophyta</taxon>
        <taxon>Embryophyta</taxon>
        <taxon>Tracheophyta</taxon>
        <taxon>Spermatophyta</taxon>
        <taxon>Magnoliopsida</taxon>
        <taxon>Ranunculales</taxon>
        <taxon>Menispermaceae</taxon>
        <taxon>Menispermoideae</taxon>
        <taxon>Cissampelideae</taxon>
        <taxon>Stephania</taxon>
    </lineage>
</organism>
<reference evidence="2 3" key="1">
    <citation type="submission" date="2024-01" db="EMBL/GenBank/DDBJ databases">
        <title>Genome assemblies of Stephania.</title>
        <authorList>
            <person name="Yang L."/>
        </authorList>
    </citation>
    <scope>NUCLEOTIDE SEQUENCE [LARGE SCALE GENOMIC DNA]</scope>
    <source>
        <strain evidence="2">JXDWG</strain>
        <tissue evidence="2">Leaf</tissue>
    </source>
</reference>
<keyword evidence="1" id="KW-0732">Signal</keyword>
<dbReference type="EMBL" id="JBBNAG010000001">
    <property type="protein sequence ID" value="KAK9164824.1"/>
    <property type="molecule type" value="Genomic_DNA"/>
</dbReference>
<evidence type="ECO:0000313" key="2">
    <source>
        <dbReference type="EMBL" id="KAK9164824.1"/>
    </source>
</evidence>
<comment type="caution">
    <text evidence="2">The sequence shown here is derived from an EMBL/GenBank/DDBJ whole genome shotgun (WGS) entry which is preliminary data.</text>
</comment>
<evidence type="ECO:0000256" key="1">
    <source>
        <dbReference type="SAM" id="SignalP"/>
    </source>
</evidence>
<evidence type="ECO:0000313" key="3">
    <source>
        <dbReference type="Proteomes" id="UP001419268"/>
    </source>
</evidence>